<dbReference type="STRING" id="1046627.BZARG_3011"/>
<comment type="caution">
    <text evidence="2">The sequence shown here is derived from an EMBL/GenBank/DDBJ whole genome shotgun (WGS) entry which is preliminary data.</text>
</comment>
<proteinExistence type="predicted"/>
<protein>
    <submittedName>
        <fullName evidence="2">Uncharacterized protein</fullName>
    </submittedName>
</protein>
<gene>
    <name evidence="2" type="ORF">BZARG_3011</name>
</gene>
<evidence type="ECO:0000313" key="2">
    <source>
        <dbReference type="EMBL" id="EGV42642.2"/>
    </source>
</evidence>
<organism evidence="2 3">
    <name type="scientific">Bizionia argentinensis JUB59</name>
    <dbReference type="NCBI Taxonomy" id="1046627"/>
    <lineage>
        <taxon>Bacteria</taxon>
        <taxon>Pseudomonadati</taxon>
        <taxon>Bacteroidota</taxon>
        <taxon>Flavobacteriia</taxon>
        <taxon>Flavobacteriales</taxon>
        <taxon>Flavobacteriaceae</taxon>
        <taxon>Bizionia</taxon>
    </lineage>
</organism>
<dbReference type="EMBL" id="AFXZ01000048">
    <property type="protein sequence ID" value="EGV42642.2"/>
    <property type="molecule type" value="Genomic_DNA"/>
</dbReference>
<evidence type="ECO:0000256" key="1">
    <source>
        <dbReference type="SAM" id="Phobius"/>
    </source>
</evidence>
<keyword evidence="1" id="KW-0472">Membrane</keyword>
<keyword evidence="3" id="KW-1185">Reference proteome</keyword>
<dbReference type="Proteomes" id="UP000003730">
    <property type="component" value="Unassembled WGS sequence"/>
</dbReference>
<name>G2EFZ1_9FLAO</name>
<evidence type="ECO:0000313" key="3">
    <source>
        <dbReference type="Proteomes" id="UP000003730"/>
    </source>
</evidence>
<sequence>MAWSVLTWKILRIFQSHFLFGEVRAKIRHSSYTSTLPVIMKNILLAIIFLPFLTFSQSTKTYLGLIDEAKTNKSANQIEKLIIGTWEFDKLTDSNGKTISEITHFINDTITANEIVWRPSMRIEKDGTYKLMGCENPYNCESGKWEYDREHKLFRMTYDEPKYNVPIDKLAPGLLEQLRESGSLIEFTKNEIEFAEITQTELKVFELLESDGTEFKYNLIVYRKK</sequence>
<dbReference type="OrthoDB" id="1429891at2"/>
<accession>G2EFZ1</accession>
<dbReference type="eggNOG" id="ENOG5033QW2">
    <property type="taxonomic scope" value="Bacteria"/>
</dbReference>
<keyword evidence="1" id="KW-0812">Transmembrane</keyword>
<keyword evidence="1" id="KW-1133">Transmembrane helix</keyword>
<reference evidence="2 3" key="1">
    <citation type="journal article" date="2008" name="Int. J. Syst. Evol. Microbiol.">
        <title>Bizionia argentinensis sp. nov., isolated from surface marine water in Antarctica.</title>
        <authorList>
            <person name="Bercovich A."/>
            <person name="Vazquez S.C."/>
            <person name="Yankilevich P."/>
            <person name="Coria S.H."/>
            <person name="Foti M."/>
            <person name="Hernandez E."/>
            <person name="Vidal A."/>
            <person name="Ruberto L."/>
            <person name="Melo C."/>
            <person name="Marenssi S."/>
            <person name="Criscuolo M."/>
            <person name="Memoli M."/>
            <person name="Arguelles M."/>
            <person name="Mac Cormack W.P."/>
        </authorList>
    </citation>
    <scope>NUCLEOTIDE SEQUENCE [LARGE SCALE GENOMIC DNA]</scope>
    <source>
        <strain evidence="2 3">JUB59</strain>
    </source>
</reference>
<dbReference type="RefSeq" id="WP_040288648.1">
    <property type="nucleotide sequence ID" value="NZ_AFXZ01000048.1"/>
</dbReference>
<feature type="transmembrane region" description="Helical" evidence="1">
    <location>
        <begin position="38"/>
        <end position="55"/>
    </location>
</feature>
<dbReference type="AlphaFoldDB" id="G2EFZ1"/>